<feature type="chain" id="PRO_5042852617" evidence="2">
    <location>
        <begin position="26"/>
        <end position="414"/>
    </location>
</feature>
<reference evidence="3 4" key="1">
    <citation type="submission" date="2019-10" db="EMBL/GenBank/DDBJ databases">
        <authorList>
            <person name="Palmer J.M."/>
        </authorList>
    </citation>
    <scope>NUCLEOTIDE SEQUENCE [LARGE SCALE GENOMIC DNA]</scope>
    <source>
        <strain evidence="3 4">TWF718</strain>
    </source>
</reference>
<feature type="compositionally biased region" description="Basic and acidic residues" evidence="1">
    <location>
        <begin position="387"/>
        <end position="401"/>
    </location>
</feature>
<evidence type="ECO:0000313" key="4">
    <source>
        <dbReference type="Proteomes" id="UP001313282"/>
    </source>
</evidence>
<name>A0AAN8RHP6_9PEZI</name>
<dbReference type="EMBL" id="JAVHNR010000001">
    <property type="protein sequence ID" value="KAK6357570.1"/>
    <property type="molecule type" value="Genomic_DNA"/>
</dbReference>
<accession>A0AAN8RHP6</accession>
<protein>
    <submittedName>
        <fullName evidence="3">Uncharacterized protein</fullName>
    </submittedName>
</protein>
<feature type="compositionally biased region" description="Gly residues" evidence="1">
    <location>
        <begin position="354"/>
        <end position="370"/>
    </location>
</feature>
<feature type="region of interest" description="Disordered" evidence="1">
    <location>
        <begin position="318"/>
        <end position="414"/>
    </location>
</feature>
<dbReference type="AlphaFoldDB" id="A0AAN8RHP6"/>
<evidence type="ECO:0000313" key="3">
    <source>
        <dbReference type="EMBL" id="KAK6357570.1"/>
    </source>
</evidence>
<proteinExistence type="predicted"/>
<dbReference type="Proteomes" id="UP001313282">
    <property type="component" value="Unassembled WGS sequence"/>
</dbReference>
<comment type="caution">
    <text evidence="3">The sequence shown here is derived from an EMBL/GenBank/DDBJ whole genome shotgun (WGS) entry which is preliminary data.</text>
</comment>
<evidence type="ECO:0000256" key="2">
    <source>
        <dbReference type="SAM" id="SignalP"/>
    </source>
</evidence>
<keyword evidence="2" id="KW-0732">Signal</keyword>
<gene>
    <name evidence="3" type="ORF">TWF718_001878</name>
</gene>
<feature type="signal peptide" evidence="2">
    <location>
        <begin position="1"/>
        <end position="25"/>
    </location>
</feature>
<keyword evidence="4" id="KW-1185">Reference proteome</keyword>
<evidence type="ECO:0000256" key="1">
    <source>
        <dbReference type="SAM" id="MobiDB-lite"/>
    </source>
</evidence>
<organism evidence="3 4">
    <name type="scientific">Orbilia javanica</name>
    <dbReference type="NCBI Taxonomy" id="47235"/>
    <lineage>
        <taxon>Eukaryota</taxon>
        <taxon>Fungi</taxon>
        <taxon>Dikarya</taxon>
        <taxon>Ascomycota</taxon>
        <taxon>Pezizomycotina</taxon>
        <taxon>Orbiliomycetes</taxon>
        <taxon>Orbiliales</taxon>
        <taxon>Orbiliaceae</taxon>
        <taxon>Orbilia</taxon>
    </lineage>
</organism>
<sequence>MLFLPPRPFLLALLIFLSLATAVLPLPSFGSQRDQDAPLSSALGELATSTKSSVRTRNIDPVSATGAAEHTGSAKSGFIATGANTSDPVLQKTSYKRVLEASSSLTVGSLKVICPSVYHILRERIEKHVTGERLILNPGFPPSFWTNELARFTKLGEIPQGSNWDTSHKTWKLVNWKIWSCMGCVCDYKGDLMTSHYSADMSRVRMQKCRGNFMPKLCVVLYGCYCQVAVKSRKEPAAHGHRFIHETVETMREKHQTGYADAWEDYADSEGLWGGAPAPAPDIEFSPDIYDEYGNLVELGTALWHHTGLDKAAPYIMEKGNEDGGNQGKGKGTDRSGNNGYFWDHQYHNPWRGGPPGGGDGGSFFGGGGYLKKRGSEDLSLKGSETSGKESYPEREGDNRSKGLIVIDPEASAK</sequence>